<evidence type="ECO:0000256" key="1">
    <source>
        <dbReference type="SAM" id="MobiDB-lite"/>
    </source>
</evidence>
<feature type="compositionally biased region" description="Basic residues" evidence="1">
    <location>
        <begin position="61"/>
        <end position="70"/>
    </location>
</feature>
<sequence length="70" mass="7731">MKQTLYLSCSLRLTSTPSPLFTLKNKAVSTPQLTLSQRQSKLTTEATTEGGEEAAAETNDRKKRGKSPFR</sequence>
<dbReference type="AlphaFoldDB" id="A0A5B7CQW8"/>
<organism evidence="2 3">
    <name type="scientific">Portunus trituberculatus</name>
    <name type="common">Swimming crab</name>
    <name type="synonym">Neptunus trituberculatus</name>
    <dbReference type="NCBI Taxonomy" id="210409"/>
    <lineage>
        <taxon>Eukaryota</taxon>
        <taxon>Metazoa</taxon>
        <taxon>Ecdysozoa</taxon>
        <taxon>Arthropoda</taxon>
        <taxon>Crustacea</taxon>
        <taxon>Multicrustacea</taxon>
        <taxon>Malacostraca</taxon>
        <taxon>Eumalacostraca</taxon>
        <taxon>Eucarida</taxon>
        <taxon>Decapoda</taxon>
        <taxon>Pleocyemata</taxon>
        <taxon>Brachyura</taxon>
        <taxon>Eubrachyura</taxon>
        <taxon>Portunoidea</taxon>
        <taxon>Portunidae</taxon>
        <taxon>Portuninae</taxon>
        <taxon>Portunus</taxon>
    </lineage>
</organism>
<comment type="caution">
    <text evidence="2">The sequence shown here is derived from an EMBL/GenBank/DDBJ whole genome shotgun (WGS) entry which is preliminary data.</text>
</comment>
<dbReference type="EMBL" id="VSRR010000203">
    <property type="protein sequence ID" value="MPC12217.1"/>
    <property type="molecule type" value="Genomic_DNA"/>
</dbReference>
<accession>A0A5B7CQW8</accession>
<reference evidence="2 3" key="1">
    <citation type="submission" date="2019-05" db="EMBL/GenBank/DDBJ databases">
        <title>Another draft genome of Portunus trituberculatus and its Hox gene families provides insights of decapod evolution.</title>
        <authorList>
            <person name="Jeong J.-H."/>
            <person name="Song I."/>
            <person name="Kim S."/>
            <person name="Choi T."/>
            <person name="Kim D."/>
            <person name="Ryu S."/>
            <person name="Kim W."/>
        </authorList>
    </citation>
    <scope>NUCLEOTIDE SEQUENCE [LARGE SCALE GENOMIC DNA]</scope>
    <source>
        <tissue evidence="2">Muscle</tissue>
    </source>
</reference>
<evidence type="ECO:0000313" key="2">
    <source>
        <dbReference type="EMBL" id="MPC12217.1"/>
    </source>
</evidence>
<evidence type="ECO:0000313" key="3">
    <source>
        <dbReference type="Proteomes" id="UP000324222"/>
    </source>
</evidence>
<feature type="region of interest" description="Disordered" evidence="1">
    <location>
        <begin position="32"/>
        <end position="70"/>
    </location>
</feature>
<protein>
    <submittedName>
        <fullName evidence="2">Uncharacterized protein</fullName>
    </submittedName>
</protein>
<name>A0A5B7CQW8_PORTR</name>
<dbReference type="Proteomes" id="UP000324222">
    <property type="component" value="Unassembled WGS sequence"/>
</dbReference>
<keyword evidence="3" id="KW-1185">Reference proteome</keyword>
<gene>
    <name evidence="2" type="ORF">E2C01_004896</name>
</gene>
<feature type="compositionally biased region" description="Polar residues" evidence="1">
    <location>
        <begin position="32"/>
        <end position="42"/>
    </location>
</feature>
<proteinExistence type="predicted"/>